<feature type="domain" description="FAD-binding PCMH-type" evidence="8">
    <location>
        <begin position="89"/>
        <end position="258"/>
    </location>
</feature>
<evidence type="ECO:0000256" key="4">
    <source>
        <dbReference type="ARBA" id="ARBA00022827"/>
    </source>
</evidence>
<dbReference type="EMBL" id="BAAAPF010000132">
    <property type="protein sequence ID" value="GAA2130707.1"/>
    <property type="molecule type" value="Genomic_DNA"/>
</dbReference>
<dbReference type="InterPro" id="IPR016166">
    <property type="entry name" value="FAD-bd_PCMH"/>
</dbReference>
<dbReference type="PROSITE" id="PS51387">
    <property type="entry name" value="FAD_PCMH"/>
    <property type="match status" value="1"/>
</dbReference>
<proteinExistence type="inferred from homology"/>
<dbReference type="PANTHER" id="PTHR42973">
    <property type="entry name" value="BINDING OXIDOREDUCTASE, PUTATIVE (AFU_ORTHOLOGUE AFUA_1G17690)-RELATED"/>
    <property type="match status" value="1"/>
</dbReference>
<dbReference type="InterPro" id="IPR016167">
    <property type="entry name" value="FAD-bd_PCMH_sub1"/>
</dbReference>
<accession>A0ABN2YQ67</accession>
<dbReference type="Proteomes" id="UP001500443">
    <property type="component" value="Unassembled WGS sequence"/>
</dbReference>
<dbReference type="InterPro" id="IPR036318">
    <property type="entry name" value="FAD-bd_PCMH-like_sf"/>
</dbReference>
<reference evidence="9 10" key="1">
    <citation type="journal article" date="2019" name="Int. J. Syst. Evol. Microbiol.">
        <title>The Global Catalogue of Microorganisms (GCM) 10K type strain sequencing project: providing services to taxonomists for standard genome sequencing and annotation.</title>
        <authorList>
            <consortium name="The Broad Institute Genomics Platform"/>
            <consortium name="The Broad Institute Genome Sequencing Center for Infectious Disease"/>
            <person name="Wu L."/>
            <person name="Ma J."/>
        </authorList>
    </citation>
    <scope>NUCLEOTIDE SEQUENCE [LARGE SCALE GENOMIC DNA]</scope>
    <source>
        <strain evidence="9 10">JCM 15481</strain>
    </source>
</reference>
<evidence type="ECO:0000256" key="1">
    <source>
        <dbReference type="ARBA" id="ARBA00001974"/>
    </source>
</evidence>
<dbReference type="Gene3D" id="3.40.462.20">
    <property type="match status" value="1"/>
</dbReference>
<keyword evidence="7" id="KW-0732">Signal</keyword>
<dbReference type="InterPro" id="IPR016169">
    <property type="entry name" value="FAD-bd_PCMH_sub2"/>
</dbReference>
<evidence type="ECO:0000259" key="8">
    <source>
        <dbReference type="PROSITE" id="PS51387"/>
    </source>
</evidence>
<dbReference type="PROSITE" id="PS00862">
    <property type="entry name" value="OX2_COVAL_FAD"/>
    <property type="match status" value="1"/>
</dbReference>
<keyword evidence="10" id="KW-1185">Reference proteome</keyword>
<dbReference type="InterPro" id="IPR006094">
    <property type="entry name" value="Oxid_FAD_bind_N"/>
</dbReference>
<evidence type="ECO:0000256" key="3">
    <source>
        <dbReference type="ARBA" id="ARBA00022630"/>
    </source>
</evidence>
<keyword evidence="3" id="KW-0285">Flavoprotein</keyword>
<dbReference type="InterPro" id="IPR006093">
    <property type="entry name" value="Oxy_OxRdtase_FAD_BS"/>
</dbReference>
<keyword evidence="4" id="KW-0274">FAD</keyword>
<evidence type="ECO:0000256" key="7">
    <source>
        <dbReference type="SAM" id="SignalP"/>
    </source>
</evidence>
<name>A0ABN2YQ67_9ACTN</name>
<comment type="caution">
    <text evidence="9">The sequence shown here is derived from an EMBL/GenBank/DDBJ whole genome shotgun (WGS) entry which is preliminary data.</text>
</comment>
<protein>
    <submittedName>
        <fullName evidence="9">FAD-binding oxidoreductase</fullName>
    </submittedName>
</protein>
<comment type="cofactor">
    <cofactor evidence="1">
        <name>FAD</name>
        <dbReference type="ChEBI" id="CHEBI:57692"/>
    </cofactor>
</comment>
<evidence type="ECO:0000256" key="5">
    <source>
        <dbReference type="ARBA" id="ARBA00023002"/>
    </source>
</evidence>
<keyword evidence="5" id="KW-0560">Oxidoreductase</keyword>
<feature type="signal peptide" evidence="7">
    <location>
        <begin position="1"/>
        <end position="18"/>
    </location>
</feature>
<dbReference type="Gene3D" id="3.30.43.10">
    <property type="entry name" value="Uridine Diphospho-n-acetylenolpyruvylglucosamine Reductase, domain 2"/>
    <property type="match status" value="1"/>
</dbReference>
<evidence type="ECO:0000256" key="6">
    <source>
        <dbReference type="SAM" id="MobiDB-lite"/>
    </source>
</evidence>
<dbReference type="Pfam" id="PF08031">
    <property type="entry name" value="BBE"/>
    <property type="match status" value="1"/>
</dbReference>
<dbReference type="Pfam" id="PF01565">
    <property type="entry name" value="FAD_binding_4"/>
    <property type="match status" value="1"/>
</dbReference>
<sequence length="524" mass="54957">MRCAVRMDRRTVLRTALAAGAGAAGLAGCSGDDDGGGKPDPKPSGSKSRGRTTGPADWPALAGSLDGRLVLPGDDDYRVAAQQYNTRFDDLRPAAVAYVDHADDVAECLGFARGAGVPVSVRSGGHSYAGFSNGNGRLVLDVSALSRVDSDSGTATVGAGARTIDVYEVLAARGRTIPAGSCATVGMAGLTLGGGHGVVSRAYGLTCDHLTGATVVTADGRTVECSADENEDLFWALRGAGGGNFGVVTELRYDTREAADVVAAHMVWPWSKAEALLTTWQRWGPDQPDELWSAVHFGNTRGGEPTISVAALSLGTEDDLHDAVDFLADQPGGPGPAEDVAIGPQTYIHAMRTYAGCAQAGREQCRLQGSVPGRNARGTLQRDTFAAGSDFYDEPLPADGVGTLLDRAEQAARSADALFILTALGGAVNRVPVADTAFVHRGSRVLAQYISSWDEGEDGGPGERWLADTHAAMRRHASGAAYQNYADPGLRKWRSAYYGPAAERLAKVKERYDPERLFDFGQAV</sequence>
<dbReference type="SUPFAM" id="SSF56176">
    <property type="entry name" value="FAD-binding/transporter-associated domain-like"/>
    <property type="match status" value="1"/>
</dbReference>
<feature type="region of interest" description="Disordered" evidence="6">
    <location>
        <begin position="29"/>
        <end position="59"/>
    </location>
</feature>
<dbReference type="PROSITE" id="PS51257">
    <property type="entry name" value="PROKAR_LIPOPROTEIN"/>
    <property type="match status" value="1"/>
</dbReference>
<evidence type="ECO:0000313" key="10">
    <source>
        <dbReference type="Proteomes" id="UP001500443"/>
    </source>
</evidence>
<dbReference type="InterPro" id="IPR012951">
    <property type="entry name" value="BBE"/>
</dbReference>
<feature type="chain" id="PRO_5046255610" evidence="7">
    <location>
        <begin position="19"/>
        <end position="524"/>
    </location>
</feature>
<evidence type="ECO:0000256" key="2">
    <source>
        <dbReference type="ARBA" id="ARBA00005466"/>
    </source>
</evidence>
<comment type="similarity">
    <text evidence="2">Belongs to the oxygen-dependent FAD-linked oxidoreductase family.</text>
</comment>
<dbReference type="Gene3D" id="3.30.465.10">
    <property type="match status" value="1"/>
</dbReference>
<dbReference type="PANTHER" id="PTHR42973:SF39">
    <property type="entry name" value="FAD-BINDING PCMH-TYPE DOMAIN-CONTAINING PROTEIN"/>
    <property type="match status" value="1"/>
</dbReference>
<gene>
    <name evidence="9" type="ORF">GCM10009802_38750</name>
</gene>
<evidence type="ECO:0000313" key="9">
    <source>
        <dbReference type="EMBL" id="GAA2130707.1"/>
    </source>
</evidence>
<organism evidence="9 10">
    <name type="scientific">Streptomyces synnematoformans</name>
    <dbReference type="NCBI Taxonomy" id="415721"/>
    <lineage>
        <taxon>Bacteria</taxon>
        <taxon>Bacillati</taxon>
        <taxon>Actinomycetota</taxon>
        <taxon>Actinomycetes</taxon>
        <taxon>Kitasatosporales</taxon>
        <taxon>Streptomycetaceae</taxon>
        <taxon>Streptomyces</taxon>
    </lineage>
</organism>
<dbReference type="InterPro" id="IPR050416">
    <property type="entry name" value="FAD-linked_Oxidoreductase"/>
</dbReference>